<gene>
    <name evidence="1" type="ORF">UFOPK2366_00330</name>
</gene>
<dbReference type="EMBL" id="CAEZXM010000040">
    <property type="protein sequence ID" value="CAB4683018.1"/>
    <property type="molecule type" value="Genomic_DNA"/>
</dbReference>
<dbReference type="AlphaFoldDB" id="A0A6J6ND46"/>
<dbReference type="SUPFAM" id="SSF50621">
    <property type="entry name" value="Alanine racemase C-terminal domain-like"/>
    <property type="match status" value="1"/>
</dbReference>
<reference evidence="1" key="1">
    <citation type="submission" date="2020-05" db="EMBL/GenBank/DDBJ databases">
        <authorList>
            <person name="Chiriac C."/>
            <person name="Salcher M."/>
            <person name="Ghai R."/>
            <person name="Kavagutti S V."/>
        </authorList>
    </citation>
    <scope>NUCLEOTIDE SEQUENCE</scope>
</reference>
<dbReference type="GO" id="GO:0003824">
    <property type="term" value="F:catalytic activity"/>
    <property type="evidence" value="ECO:0007669"/>
    <property type="project" value="InterPro"/>
</dbReference>
<name>A0A6J6ND46_9ZZZZ</name>
<sequence>MVDILSAGAYTTTYSSVGFNGFPPLQEHYV</sequence>
<evidence type="ECO:0000313" key="1">
    <source>
        <dbReference type="EMBL" id="CAB4683018.1"/>
    </source>
</evidence>
<dbReference type="InterPro" id="IPR009006">
    <property type="entry name" value="Ala_racemase/Decarboxylase_C"/>
</dbReference>
<accession>A0A6J6ND46</accession>
<proteinExistence type="predicted"/>
<protein>
    <submittedName>
        <fullName evidence="1">Unannotated protein</fullName>
    </submittedName>
</protein>
<organism evidence="1">
    <name type="scientific">freshwater metagenome</name>
    <dbReference type="NCBI Taxonomy" id="449393"/>
    <lineage>
        <taxon>unclassified sequences</taxon>
        <taxon>metagenomes</taxon>
        <taxon>ecological metagenomes</taxon>
    </lineage>
</organism>